<evidence type="ECO:0000256" key="8">
    <source>
        <dbReference type="ARBA" id="ARBA00035356"/>
    </source>
</evidence>
<comment type="caution">
    <text evidence="11">The sequence shown here is derived from an EMBL/GenBank/DDBJ whole genome shotgun (WGS) entry which is preliminary data.</text>
</comment>
<evidence type="ECO:0000256" key="9">
    <source>
        <dbReference type="SAM" id="MobiDB-lite"/>
    </source>
</evidence>
<dbReference type="InterPro" id="IPR036919">
    <property type="entry name" value="Ribo_uL30_ferredoxin-like_sf"/>
</dbReference>
<dbReference type="SUPFAM" id="SSF55129">
    <property type="entry name" value="Ribosomal protein L30p/L7e"/>
    <property type="match status" value="1"/>
</dbReference>
<evidence type="ECO:0000259" key="10">
    <source>
        <dbReference type="Pfam" id="PF00327"/>
    </source>
</evidence>
<keyword evidence="12" id="KW-1185">Reference proteome</keyword>
<comment type="subcellular location">
    <subcellularLocation>
        <location evidence="1">Mitochondrion</location>
    </subcellularLocation>
</comment>
<dbReference type="PANTHER" id="PTHR15892">
    <property type="entry name" value="MITOCHONDRIAL RIBOSOMAL PROTEIN L30"/>
    <property type="match status" value="1"/>
</dbReference>
<feature type="domain" description="Large ribosomal subunit protein uL30-like ferredoxin-like fold" evidence="10">
    <location>
        <begin position="55"/>
        <end position="107"/>
    </location>
</feature>
<dbReference type="GO" id="GO:0003735">
    <property type="term" value="F:structural constituent of ribosome"/>
    <property type="evidence" value="ECO:0007669"/>
    <property type="project" value="InterPro"/>
</dbReference>
<gene>
    <name evidence="11" type="ORF">ILUMI_08397</name>
</gene>
<evidence type="ECO:0000256" key="3">
    <source>
        <dbReference type="ARBA" id="ARBA00022946"/>
    </source>
</evidence>
<dbReference type="GO" id="GO:0006412">
    <property type="term" value="P:translation"/>
    <property type="evidence" value="ECO:0007669"/>
    <property type="project" value="InterPro"/>
</dbReference>
<dbReference type="FunFam" id="3.30.1390.20:FF:000005">
    <property type="entry name" value="39S ribosomal protein L30, mitochondrial"/>
    <property type="match status" value="1"/>
</dbReference>
<dbReference type="AlphaFoldDB" id="A0A8K0GFZ2"/>
<evidence type="ECO:0000256" key="4">
    <source>
        <dbReference type="ARBA" id="ARBA00022980"/>
    </source>
</evidence>
<sequence>MGSFLKPNIFLKQFQRSIGKRKYNWYDEGIQYPGFKYYPRRSDFKDPPYEPSKLFRVERIKTLKGCPSWEKEMMKQLKLNGQKINEYVIVKNIPEMNALLWRVKHLVKIVPVTFPNGFPEDSSGTYLKDNGELVVAKRLQPAESRVKALEQFQNDPKKLDGDTLRRESRKRWDTGWQPM</sequence>
<feature type="region of interest" description="Disordered" evidence="9">
    <location>
        <begin position="150"/>
        <end position="179"/>
    </location>
</feature>
<dbReference type="GO" id="GO:0015934">
    <property type="term" value="C:large ribosomal subunit"/>
    <property type="evidence" value="ECO:0007669"/>
    <property type="project" value="InterPro"/>
</dbReference>
<reference evidence="11" key="1">
    <citation type="submission" date="2019-08" db="EMBL/GenBank/DDBJ databases">
        <title>The genome of the North American firefly Photinus pyralis.</title>
        <authorList>
            <consortium name="Photinus pyralis genome working group"/>
            <person name="Fallon T.R."/>
            <person name="Sander Lower S.E."/>
            <person name="Weng J.-K."/>
        </authorList>
    </citation>
    <scope>NUCLEOTIDE SEQUENCE</scope>
    <source>
        <strain evidence="11">TRF0915ILg1</strain>
        <tissue evidence="11">Whole body</tissue>
    </source>
</reference>
<evidence type="ECO:0000256" key="1">
    <source>
        <dbReference type="ARBA" id="ARBA00004173"/>
    </source>
</evidence>
<dbReference type="InterPro" id="IPR016082">
    <property type="entry name" value="Ribosomal_uL30_ferredoxin-like"/>
</dbReference>
<proteinExistence type="inferred from homology"/>
<keyword evidence="3" id="KW-0809">Transit peptide</keyword>
<dbReference type="OrthoDB" id="9973389at2759"/>
<keyword evidence="5" id="KW-0496">Mitochondrion</keyword>
<evidence type="ECO:0000313" key="12">
    <source>
        <dbReference type="Proteomes" id="UP000801492"/>
    </source>
</evidence>
<dbReference type="GO" id="GO:0005743">
    <property type="term" value="C:mitochondrial inner membrane"/>
    <property type="evidence" value="ECO:0007669"/>
    <property type="project" value="UniProtKB-ARBA"/>
</dbReference>
<comment type="similarity">
    <text evidence="2">Belongs to the universal ribosomal protein uL30 family.</text>
</comment>
<evidence type="ECO:0000313" key="11">
    <source>
        <dbReference type="EMBL" id="KAF2897766.1"/>
    </source>
</evidence>
<keyword evidence="6" id="KW-0687">Ribonucleoprotein</keyword>
<dbReference type="EMBL" id="VTPC01003929">
    <property type="protein sequence ID" value="KAF2897766.1"/>
    <property type="molecule type" value="Genomic_DNA"/>
</dbReference>
<evidence type="ECO:0000256" key="5">
    <source>
        <dbReference type="ARBA" id="ARBA00023128"/>
    </source>
</evidence>
<dbReference type="Pfam" id="PF00327">
    <property type="entry name" value="Ribosomal_L30"/>
    <property type="match status" value="1"/>
</dbReference>
<feature type="compositionally biased region" description="Basic and acidic residues" evidence="9">
    <location>
        <begin position="155"/>
        <end position="173"/>
    </location>
</feature>
<evidence type="ECO:0000256" key="6">
    <source>
        <dbReference type="ARBA" id="ARBA00023274"/>
    </source>
</evidence>
<dbReference type="CDD" id="cd00355">
    <property type="entry name" value="Ribosomal_L30_like"/>
    <property type="match status" value="1"/>
</dbReference>
<dbReference type="PANTHER" id="PTHR15892:SF2">
    <property type="entry name" value="LARGE RIBOSOMAL SUBUNIT PROTEIN UL30M"/>
    <property type="match status" value="1"/>
</dbReference>
<protein>
    <recommendedName>
        <fullName evidence="7">Large ribosomal subunit protein uL30m</fullName>
    </recommendedName>
    <alternativeName>
        <fullName evidence="8">39S ribosomal protein L30, mitochondrial</fullName>
    </alternativeName>
</protein>
<name>A0A8K0GFZ2_IGNLU</name>
<dbReference type="Gene3D" id="3.30.1390.20">
    <property type="entry name" value="Ribosomal protein L30, ferredoxin-like fold domain"/>
    <property type="match status" value="1"/>
</dbReference>
<evidence type="ECO:0000256" key="7">
    <source>
        <dbReference type="ARBA" id="ARBA00035281"/>
    </source>
</evidence>
<dbReference type="InterPro" id="IPR005996">
    <property type="entry name" value="Ribosomal_uL30_bac-type"/>
</dbReference>
<dbReference type="Proteomes" id="UP000801492">
    <property type="component" value="Unassembled WGS sequence"/>
</dbReference>
<organism evidence="11 12">
    <name type="scientific">Ignelater luminosus</name>
    <name type="common">Cucubano</name>
    <name type="synonym">Pyrophorus luminosus</name>
    <dbReference type="NCBI Taxonomy" id="2038154"/>
    <lineage>
        <taxon>Eukaryota</taxon>
        <taxon>Metazoa</taxon>
        <taxon>Ecdysozoa</taxon>
        <taxon>Arthropoda</taxon>
        <taxon>Hexapoda</taxon>
        <taxon>Insecta</taxon>
        <taxon>Pterygota</taxon>
        <taxon>Neoptera</taxon>
        <taxon>Endopterygota</taxon>
        <taxon>Coleoptera</taxon>
        <taxon>Polyphaga</taxon>
        <taxon>Elateriformia</taxon>
        <taxon>Elateroidea</taxon>
        <taxon>Elateridae</taxon>
        <taxon>Agrypninae</taxon>
        <taxon>Pyrophorini</taxon>
        <taxon>Ignelater</taxon>
    </lineage>
</organism>
<accession>A0A8K0GFZ2</accession>
<evidence type="ECO:0000256" key="2">
    <source>
        <dbReference type="ARBA" id="ARBA00007594"/>
    </source>
</evidence>
<keyword evidence="4" id="KW-0689">Ribosomal protein</keyword>